<dbReference type="EMBL" id="BTGU01000010">
    <property type="protein sequence ID" value="GMN39689.1"/>
    <property type="molecule type" value="Genomic_DNA"/>
</dbReference>
<evidence type="ECO:0000313" key="1">
    <source>
        <dbReference type="EMBL" id="GMN39689.1"/>
    </source>
</evidence>
<organism evidence="1 2">
    <name type="scientific">Ficus carica</name>
    <name type="common">Common fig</name>
    <dbReference type="NCBI Taxonomy" id="3494"/>
    <lineage>
        <taxon>Eukaryota</taxon>
        <taxon>Viridiplantae</taxon>
        <taxon>Streptophyta</taxon>
        <taxon>Embryophyta</taxon>
        <taxon>Tracheophyta</taxon>
        <taxon>Spermatophyta</taxon>
        <taxon>Magnoliopsida</taxon>
        <taxon>eudicotyledons</taxon>
        <taxon>Gunneridae</taxon>
        <taxon>Pentapetalae</taxon>
        <taxon>rosids</taxon>
        <taxon>fabids</taxon>
        <taxon>Rosales</taxon>
        <taxon>Moraceae</taxon>
        <taxon>Ficeae</taxon>
        <taxon>Ficus</taxon>
    </lineage>
</organism>
<name>A0AA87ZM78_FICCA</name>
<protein>
    <submittedName>
        <fullName evidence="1">Uncharacterized protein</fullName>
    </submittedName>
</protein>
<reference evidence="1" key="1">
    <citation type="submission" date="2023-07" db="EMBL/GenBank/DDBJ databases">
        <title>draft genome sequence of fig (Ficus carica).</title>
        <authorList>
            <person name="Takahashi T."/>
            <person name="Nishimura K."/>
        </authorList>
    </citation>
    <scope>NUCLEOTIDE SEQUENCE</scope>
</reference>
<evidence type="ECO:0000313" key="2">
    <source>
        <dbReference type="Proteomes" id="UP001187192"/>
    </source>
</evidence>
<keyword evidence="2" id="KW-1185">Reference proteome</keyword>
<comment type="caution">
    <text evidence="1">The sequence shown here is derived from an EMBL/GenBank/DDBJ whole genome shotgun (WGS) entry which is preliminary data.</text>
</comment>
<sequence>MMDKVLWERWAKGFGKVVVEGGGGKRLLASLWRAFHEALSAQVQLASRRVDVPKSTCPRCQEECKDSNGTAVRCNLGVMRLLWLIRVLGRIWRFFVSLFKLLLKGCGALFSPHLTECLAAREEALPLASCGYQNWFIVDVCYTSCSGNDHSY</sequence>
<proteinExistence type="predicted"/>
<gene>
    <name evidence="1" type="ORF">TIFTF001_008920</name>
</gene>
<dbReference type="AlphaFoldDB" id="A0AA87ZM78"/>
<accession>A0AA87ZM78</accession>
<dbReference type="Proteomes" id="UP001187192">
    <property type="component" value="Unassembled WGS sequence"/>
</dbReference>